<dbReference type="EMBL" id="BPRE01000013">
    <property type="protein sequence ID" value="GJE77265.1"/>
    <property type="molecule type" value="Genomic_DNA"/>
</dbReference>
<dbReference type="Proteomes" id="UP001055093">
    <property type="component" value="Unassembled WGS sequence"/>
</dbReference>
<proteinExistence type="predicted"/>
<reference evidence="1" key="1">
    <citation type="journal article" date="2021" name="Front. Microbiol.">
        <title>Comprehensive Comparative Genomics and Phenotyping of Methylobacterium Species.</title>
        <authorList>
            <person name="Alessa O."/>
            <person name="Ogura Y."/>
            <person name="Fujitani Y."/>
            <person name="Takami H."/>
            <person name="Hayashi T."/>
            <person name="Sahin N."/>
            <person name="Tani A."/>
        </authorList>
    </citation>
    <scope>NUCLEOTIDE SEQUENCE</scope>
    <source>
        <strain evidence="1">DSM 14458</strain>
    </source>
</reference>
<dbReference type="RefSeq" id="WP_283207416.1">
    <property type="nucleotide sequence ID" value="NZ_BPRE01000013.1"/>
</dbReference>
<comment type="caution">
    <text evidence="1">The sequence shown here is derived from an EMBL/GenBank/DDBJ whole genome shotgun (WGS) entry which is preliminary data.</text>
</comment>
<sequence length="43" mass="5031">MFKIIDTKSNRVAFAKISEREAHIRVDHLNAAFQTTRFKAVRI</sequence>
<evidence type="ECO:0000313" key="1">
    <source>
        <dbReference type="EMBL" id="GJE77265.1"/>
    </source>
</evidence>
<evidence type="ECO:0000313" key="2">
    <source>
        <dbReference type="Proteomes" id="UP001055093"/>
    </source>
</evidence>
<keyword evidence="2" id="KW-1185">Reference proteome</keyword>
<reference evidence="1" key="2">
    <citation type="submission" date="2021-08" db="EMBL/GenBank/DDBJ databases">
        <authorList>
            <person name="Tani A."/>
            <person name="Ola A."/>
            <person name="Ogura Y."/>
            <person name="Katsura K."/>
            <person name="Hayashi T."/>
        </authorList>
    </citation>
    <scope>NUCLEOTIDE SEQUENCE</scope>
    <source>
        <strain evidence="1">DSM 14458</strain>
    </source>
</reference>
<gene>
    <name evidence="1" type="ORF">BGCPKDLD_3868</name>
</gene>
<organism evidence="1 2">
    <name type="scientific">Methylorubrum suomiense</name>
    <dbReference type="NCBI Taxonomy" id="144191"/>
    <lineage>
        <taxon>Bacteria</taxon>
        <taxon>Pseudomonadati</taxon>
        <taxon>Pseudomonadota</taxon>
        <taxon>Alphaproteobacteria</taxon>
        <taxon>Hyphomicrobiales</taxon>
        <taxon>Methylobacteriaceae</taxon>
        <taxon>Methylorubrum</taxon>
    </lineage>
</organism>
<name>A0ABQ4UY87_9HYPH</name>
<protein>
    <submittedName>
        <fullName evidence="1">Uncharacterized protein</fullName>
    </submittedName>
</protein>
<accession>A0ABQ4UY87</accession>